<dbReference type="InterPro" id="IPR028968">
    <property type="entry name" value="Imm58"/>
</dbReference>
<sequence>MKINGWKLATVVLTLCCLGLVCRAFDQDITRTYIDASSEQSARHSELLANIVQFEWKGLSEEQLMSKLETYVSTQPKDAVILKRDPDTNAIYLDGVRFEFKDGKLTKVL</sequence>
<dbReference type="EMBL" id="JADIKF010000039">
    <property type="protein sequence ID" value="MBM7130216.1"/>
    <property type="molecule type" value="Genomic_DNA"/>
</dbReference>
<keyword evidence="1" id="KW-0732">Signal</keyword>
<comment type="caution">
    <text evidence="2">The sequence shown here is derived from an EMBL/GenBank/DDBJ whole genome shotgun (WGS) entry which is preliminary data.</text>
</comment>
<keyword evidence="3" id="KW-1185">Reference proteome</keyword>
<accession>A0ABS2KGC4</accession>
<organism evidence="2 3">
    <name type="scientific">Dyella mobilis</name>
    <dbReference type="NCBI Taxonomy" id="1849582"/>
    <lineage>
        <taxon>Bacteria</taxon>
        <taxon>Pseudomonadati</taxon>
        <taxon>Pseudomonadota</taxon>
        <taxon>Gammaproteobacteria</taxon>
        <taxon>Lysobacterales</taxon>
        <taxon>Rhodanobacteraceae</taxon>
        <taxon>Dyella</taxon>
    </lineage>
</organism>
<protein>
    <submittedName>
        <fullName evidence="2">Immunity protein 58</fullName>
    </submittedName>
</protein>
<evidence type="ECO:0000256" key="1">
    <source>
        <dbReference type="SAM" id="SignalP"/>
    </source>
</evidence>
<name>A0ABS2KGC4_9GAMM</name>
<feature type="signal peptide" evidence="1">
    <location>
        <begin position="1"/>
        <end position="24"/>
    </location>
</feature>
<feature type="chain" id="PRO_5045048400" evidence="1">
    <location>
        <begin position="25"/>
        <end position="109"/>
    </location>
</feature>
<reference evidence="2" key="1">
    <citation type="submission" date="2020-10" db="EMBL/GenBank/DDBJ databases">
        <title>Phylogeny of dyella-like bacteria.</title>
        <authorList>
            <person name="Fu J."/>
        </authorList>
    </citation>
    <scope>NUCLEOTIDE SEQUENCE</scope>
    <source>
        <strain evidence="2">DHON07</strain>
    </source>
</reference>
<evidence type="ECO:0000313" key="2">
    <source>
        <dbReference type="EMBL" id="MBM7130216.1"/>
    </source>
</evidence>
<proteinExistence type="predicted"/>
<gene>
    <name evidence="2" type="ORF">ISS99_11810</name>
</gene>
<evidence type="ECO:0000313" key="3">
    <source>
        <dbReference type="Proteomes" id="UP001430193"/>
    </source>
</evidence>
<dbReference type="Proteomes" id="UP001430193">
    <property type="component" value="Unassembled WGS sequence"/>
</dbReference>
<dbReference type="RefSeq" id="WP_204631818.1">
    <property type="nucleotide sequence ID" value="NZ_BSOC01000002.1"/>
</dbReference>
<dbReference type="Pfam" id="PF15581">
    <property type="entry name" value="Imm58"/>
    <property type="match status" value="1"/>
</dbReference>